<dbReference type="EMBL" id="JABFYL010000045">
    <property type="protein sequence ID" value="NVN52811.1"/>
    <property type="molecule type" value="Genomic_DNA"/>
</dbReference>
<comment type="caution">
    <text evidence="6">The sequence shown here is derived from an EMBL/GenBank/DDBJ whole genome shotgun (WGS) entry which is preliminary data.</text>
</comment>
<name>A0A850PR21_9MYCO</name>
<dbReference type="Pfam" id="PF17754">
    <property type="entry name" value="TetR_C_14"/>
    <property type="match status" value="1"/>
</dbReference>
<sequence>MPAPVPSQGLRERKKARTRLAIRQEAFRLFDELGYCNTTIEQIAKAADVSPRTFYRYFSVKEAVLLSDDLTAPIVDAFIRAPAEMAPVAAYRYAVAEVAAALTPEAREDAIRGQLLLYTIPEARGLLYTEYVRLIHLVTKALVSRPGAPADEPERRVIAGAIVGVLIASSDNTPLPEVETLSALKVLETKLRFR</sequence>
<evidence type="ECO:0000313" key="7">
    <source>
        <dbReference type="Proteomes" id="UP000570517"/>
    </source>
</evidence>
<dbReference type="PANTHER" id="PTHR30055:SF238">
    <property type="entry name" value="MYCOFACTOCIN BIOSYNTHESIS TRANSCRIPTIONAL REGULATOR MFTR-RELATED"/>
    <property type="match status" value="1"/>
</dbReference>
<evidence type="ECO:0000256" key="2">
    <source>
        <dbReference type="ARBA" id="ARBA00023125"/>
    </source>
</evidence>
<evidence type="ECO:0000256" key="4">
    <source>
        <dbReference type="PROSITE-ProRule" id="PRU00335"/>
    </source>
</evidence>
<gene>
    <name evidence="6" type="ORF">HLY00_4523</name>
</gene>
<dbReference type="PANTHER" id="PTHR30055">
    <property type="entry name" value="HTH-TYPE TRANSCRIPTIONAL REGULATOR RUTR"/>
    <property type="match status" value="1"/>
</dbReference>
<keyword evidence="1" id="KW-0805">Transcription regulation</keyword>
<keyword evidence="7" id="KW-1185">Reference proteome</keyword>
<reference evidence="6 7" key="1">
    <citation type="submission" date="2020-05" db="EMBL/GenBank/DDBJ databases">
        <title>Draft genome sequence of Mycobacterium hippocampi DL, isolated from European seabass, Dicentrarchus labrax, reared in fish farms.</title>
        <authorList>
            <person name="Stathopoulou P."/>
            <person name="Asimakis E."/>
            <person name="Tzokas K."/>
            <person name="Batargias C."/>
            <person name="Tsiamis G."/>
        </authorList>
    </citation>
    <scope>NUCLEOTIDE SEQUENCE [LARGE SCALE GENOMIC DNA]</scope>
    <source>
        <strain evidence="6 7">DL</strain>
    </source>
</reference>
<proteinExistence type="predicted"/>
<feature type="DNA-binding region" description="H-T-H motif" evidence="4">
    <location>
        <begin position="39"/>
        <end position="58"/>
    </location>
</feature>
<feature type="domain" description="HTH tetR-type" evidence="5">
    <location>
        <begin position="16"/>
        <end position="76"/>
    </location>
</feature>
<dbReference type="PROSITE" id="PS50977">
    <property type="entry name" value="HTH_TETR_2"/>
    <property type="match status" value="1"/>
</dbReference>
<dbReference type="InterPro" id="IPR001647">
    <property type="entry name" value="HTH_TetR"/>
</dbReference>
<dbReference type="InterPro" id="IPR041347">
    <property type="entry name" value="MftR_C"/>
</dbReference>
<dbReference type="GO" id="GO:0000976">
    <property type="term" value="F:transcription cis-regulatory region binding"/>
    <property type="evidence" value="ECO:0007669"/>
    <property type="project" value="TreeGrafter"/>
</dbReference>
<dbReference type="GO" id="GO:0003700">
    <property type="term" value="F:DNA-binding transcription factor activity"/>
    <property type="evidence" value="ECO:0007669"/>
    <property type="project" value="TreeGrafter"/>
</dbReference>
<keyword evidence="3" id="KW-0804">Transcription</keyword>
<dbReference type="SUPFAM" id="SSF46689">
    <property type="entry name" value="Homeodomain-like"/>
    <property type="match status" value="1"/>
</dbReference>
<dbReference type="Pfam" id="PF00440">
    <property type="entry name" value="TetR_N"/>
    <property type="match status" value="1"/>
</dbReference>
<dbReference type="AlphaFoldDB" id="A0A850PR21"/>
<evidence type="ECO:0000256" key="1">
    <source>
        <dbReference type="ARBA" id="ARBA00023015"/>
    </source>
</evidence>
<evidence type="ECO:0000259" key="5">
    <source>
        <dbReference type="PROSITE" id="PS50977"/>
    </source>
</evidence>
<dbReference type="RefSeq" id="WP_178361026.1">
    <property type="nucleotide sequence ID" value="NZ_JABFYL010000045.1"/>
</dbReference>
<evidence type="ECO:0000313" key="6">
    <source>
        <dbReference type="EMBL" id="NVN52811.1"/>
    </source>
</evidence>
<dbReference type="PRINTS" id="PR00455">
    <property type="entry name" value="HTHTETR"/>
</dbReference>
<dbReference type="Gene3D" id="1.10.357.10">
    <property type="entry name" value="Tetracycline Repressor, domain 2"/>
    <property type="match status" value="1"/>
</dbReference>
<dbReference type="InterPro" id="IPR050109">
    <property type="entry name" value="HTH-type_TetR-like_transc_reg"/>
</dbReference>
<keyword evidence="2 4" id="KW-0238">DNA-binding</keyword>
<dbReference type="InterPro" id="IPR009057">
    <property type="entry name" value="Homeodomain-like_sf"/>
</dbReference>
<dbReference type="Proteomes" id="UP000570517">
    <property type="component" value="Unassembled WGS sequence"/>
</dbReference>
<organism evidence="6 7">
    <name type="scientific">Mycolicibacterium hippocampi</name>
    <dbReference type="NCBI Taxonomy" id="659824"/>
    <lineage>
        <taxon>Bacteria</taxon>
        <taxon>Bacillati</taxon>
        <taxon>Actinomycetota</taxon>
        <taxon>Actinomycetes</taxon>
        <taxon>Mycobacteriales</taxon>
        <taxon>Mycobacteriaceae</taxon>
        <taxon>Mycolicibacterium</taxon>
    </lineage>
</organism>
<dbReference type="Gene3D" id="1.10.10.60">
    <property type="entry name" value="Homeodomain-like"/>
    <property type="match status" value="1"/>
</dbReference>
<accession>A0A850PR21</accession>
<evidence type="ECO:0000256" key="3">
    <source>
        <dbReference type="ARBA" id="ARBA00023163"/>
    </source>
</evidence>
<protein>
    <submittedName>
        <fullName evidence="6">Transcriptional regulator, AcrR family</fullName>
    </submittedName>
</protein>